<gene>
    <name evidence="1" type="ORF">SteCoe_27930</name>
</gene>
<organism evidence="1 2">
    <name type="scientific">Stentor coeruleus</name>
    <dbReference type="NCBI Taxonomy" id="5963"/>
    <lineage>
        <taxon>Eukaryota</taxon>
        <taxon>Sar</taxon>
        <taxon>Alveolata</taxon>
        <taxon>Ciliophora</taxon>
        <taxon>Postciliodesmatophora</taxon>
        <taxon>Heterotrichea</taxon>
        <taxon>Heterotrichida</taxon>
        <taxon>Stentoridae</taxon>
        <taxon>Stentor</taxon>
    </lineage>
</organism>
<protein>
    <submittedName>
        <fullName evidence="1">Uncharacterized protein</fullName>
    </submittedName>
</protein>
<name>A0A1R2B9D4_9CILI</name>
<dbReference type="Proteomes" id="UP000187209">
    <property type="component" value="Unassembled WGS sequence"/>
</dbReference>
<evidence type="ECO:0000313" key="2">
    <source>
        <dbReference type="Proteomes" id="UP000187209"/>
    </source>
</evidence>
<accession>A0A1R2B9D4</accession>
<proteinExistence type="predicted"/>
<keyword evidence="2" id="KW-1185">Reference proteome</keyword>
<dbReference type="AlphaFoldDB" id="A0A1R2B9D4"/>
<dbReference type="EMBL" id="MPUH01000825">
    <property type="protein sequence ID" value="OMJ73398.1"/>
    <property type="molecule type" value="Genomic_DNA"/>
</dbReference>
<sequence>MGLLNSKKTWLCSDCGGRISTLDDVNNDFSPIQGVEPIIVDYEVGEFEKCNENLLNSPASYSNTRISSKGTMPSPLTPTKFHPFSARTRVISRNANNSSVNIVEYIRSSSSLACKNESE</sequence>
<evidence type="ECO:0000313" key="1">
    <source>
        <dbReference type="EMBL" id="OMJ73398.1"/>
    </source>
</evidence>
<comment type="caution">
    <text evidence="1">The sequence shown here is derived from an EMBL/GenBank/DDBJ whole genome shotgun (WGS) entry which is preliminary data.</text>
</comment>
<reference evidence="1 2" key="1">
    <citation type="submission" date="2016-11" db="EMBL/GenBank/DDBJ databases">
        <title>The macronuclear genome of Stentor coeruleus: a giant cell with tiny introns.</title>
        <authorList>
            <person name="Slabodnick M."/>
            <person name="Ruby J.G."/>
            <person name="Reiff S.B."/>
            <person name="Swart E.C."/>
            <person name="Gosai S."/>
            <person name="Prabakaran S."/>
            <person name="Witkowska E."/>
            <person name="Larue G.E."/>
            <person name="Fisher S."/>
            <person name="Freeman R.M."/>
            <person name="Gunawardena J."/>
            <person name="Chu W."/>
            <person name="Stover N.A."/>
            <person name="Gregory B.D."/>
            <person name="Nowacki M."/>
            <person name="Derisi J."/>
            <person name="Roy S.W."/>
            <person name="Marshall W.F."/>
            <person name="Sood P."/>
        </authorList>
    </citation>
    <scope>NUCLEOTIDE SEQUENCE [LARGE SCALE GENOMIC DNA]</scope>
    <source>
        <strain evidence="1">WM001</strain>
    </source>
</reference>